<comment type="similarity">
    <text evidence="2">Belongs to the RdgC family.</text>
</comment>
<dbReference type="Proteomes" id="UP000663903">
    <property type="component" value="Chromosome"/>
</dbReference>
<evidence type="ECO:0000256" key="3">
    <source>
        <dbReference type="ARBA" id="ARBA00022296"/>
    </source>
</evidence>
<evidence type="ECO:0000256" key="2">
    <source>
        <dbReference type="ARBA" id="ARBA00008657"/>
    </source>
</evidence>
<dbReference type="GO" id="GO:0006310">
    <property type="term" value="P:DNA recombination"/>
    <property type="evidence" value="ECO:0007669"/>
    <property type="project" value="UniProtKB-KW"/>
</dbReference>
<evidence type="ECO:0000313" key="7">
    <source>
        <dbReference type="EMBL" id="QTD44420.1"/>
    </source>
</evidence>
<protein>
    <recommendedName>
        <fullName evidence="3">Recombination-associated protein RdgC</fullName>
    </recommendedName>
</protein>
<evidence type="ECO:0000256" key="6">
    <source>
        <dbReference type="SAM" id="MobiDB-lite"/>
    </source>
</evidence>
<feature type="region of interest" description="Disordered" evidence="6">
    <location>
        <begin position="305"/>
        <end position="334"/>
    </location>
</feature>
<organism evidence="7 8">
    <name type="scientific">Ottowia testudinis</name>
    <dbReference type="NCBI Taxonomy" id="2816950"/>
    <lineage>
        <taxon>Bacteria</taxon>
        <taxon>Pseudomonadati</taxon>
        <taxon>Pseudomonadota</taxon>
        <taxon>Betaproteobacteria</taxon>
        <taxon>Burkholderiales</taxon>
        <taxon>Comamonadaceae</taxon>
        <taxon>Ottowia</taxon>
    </lineage>
</organism>
<evidence type="ECO:0000256" key="5">
    <source>
        <dbReference type="ARBA" id="ARBA00023172"/>
    </source>
</evidence>
<evidence type="ECO:0000313" key="8">
    <source>
        <dbReference type="Proteomes" id="UP000663903"/>
    </source>
</evidence>
<keyword evidence="8" id="KW-1185">Reference proteome</keyword>
<proteinExistence type="inferred from homology"/>
<dbReference type="EMBL" id="CP071796">
    <property type="protein sequence ID" value="QTD44420.1"/>
    <property type="molecule type" value="Genomic_DNA"/>
</dbReference>
<keyword evidence="4" id="KW-0963">Cytoplasm</keyword>
<gene>
    <name evidence="7" type="ORF">J1M35_15125</name>
</gene>
<evidence type="ECO:0000256" key="1">
    <source>
        <dbReference type="ARBA" id="ARBA00004453"/>
    </source>
</evidence>
<dbReference type="InterPro" id="IPR007476">
    <property type="entry name" value="RdgC"/>
</dbReference>
<dbReference type="AlphaFoldDB" id="A0A975CDJ4"/>
<dbReference type="GO" id="GO:0003690">
    <property type="term" value="F:double-stranded DNA binding"/>
    <property type="evidence" value="ECO:0007669"/>
    <property type="project" value="TreeGrafter"/>
</dbReference>
<dbReference type="RefSeq" id="WP_208007984.1">
    <property type="nucleotide sequence ID" value="NZ_CP071796.1"/>
</dbReference>
<dbReference type="PANTHER" id="PTHR38103">
    <property type="entry name" value="RECOMBINATION-ASSOCIATED PROTEIN RDGC"/>
    <property type="match status" value="1"/>
</dbReference>
<evidence type="ECO:0000256" key="4">
    <source>
        <dbReference type="ARBA" id="ARBA00022490"/>
    </source>
</evidence>
<reference evidence="7" key="1">
    <citation type="submission" date="2021-03" db="EMBL/GenBank/DDBJ databases">
        <title>Ottowia sp. 27C isolated from the cloaca of a Giant Asian pond turtle (Heosemys grandis).</title>
        <authorList>
            <person name="Spergser J."/>
            <person name="Busse H.-J."/>
        </authorList>
    </citation>
    <scope>NUCLEOTIDE SEQUENCE</scope>
    <source>
        <strain evidence="7">27C</strain>
    </source>
</reference>
<sequence>MFKNLMLYRLGPEWPASAAQWEEALATEPFVECSATQQKSTGWVPPRGQEHGALVETVDGQWIARFAIETKAVPADAVRARTQKAVEEIEKTTGRKPGKKELRDLKDDALIALLPQAFPRRSQVTVWIDPSARLLVLDAGAQGKADEVITSLVRVAGKGFAVGLLQTQRSPQAAMAAWLAAESADEMPGALHVERECELKGSGDEPAVVKFTRHDLATDEVRQHIKEGKLPTKLALGWQGRVGFMLTQALQLKKIAFQEGVFEEGAAAKGDDRFDADVALSTGELSGLINDLIDALGGEVEATAVTDQAPAAPPPAKPAAPHPATAADDDGPPF</sequence>
<dbReference type="GO" id="GO:0000018">
    <property type="term" value="P:regulation of DNA recombination"/>
    <property type="evidence" value="ECO:0007669"/>
    <property type="project" value="TreeGrafter"/>
</dbReference>
<dbReference type="GO" id="GO:0043590">
    <property type="term" value="C:bacterial nucleoid"/>
    <property type="evidence" value="ECO:0007669"/>
    <property type="project" value="TreeGrafter"/>
</dbReference>
<dbReference type="KEGG" id="otd:J1M35_15125"/>
<comment type="subcellular location">
    <subcellularLocation>
        <location evidence="1">Cytoplasm</location>
        <location evidence="1">Nucleoid</location>
    </subcellularLocation>
</comment>
<dbReference type="NCBIfam" id="NF001464">
    <property type="entry name" value="PRK00321.1-5"/>
    <property type="match status" value="1"/>
</dbReference>
<keyword evidence="5" id="KW-0233">DNA recombination</keyword>
<accession>A0A975CDJ4</accession>
<feature type="compositionally biased region" description="Pro residues" evidence="6">
    <location>
        <begin position="311"/>
        <end position="321"/>
    </location>
</feature>
<name>A0A975CDJ4_9BURK</name>
<dbReference type="NCBIfam" id="NF001463">
    <property type="entry name" value="PRK00321.1-4"/>
    <property type="match status" value="1"/>
</dbReference>
<dbReference type="Pfam" id="PF04381">
    <property type="entry name" value="RdgC"/>
    <property type="match status" value="1"/>
</dbReference>
<dbReference type="PANTHER" id="PTHR38103:SF1">
    <property type="entry name" value="RECOMBINATION-ASSOCIATED PROTEIN RDGC"/>
    <property type="match status" value="1"/>
</dbReference>